<evidence type="ECO:0000256" key="6">
    <source>
        <dbReference type="ARBA" id="ARBA00022763"/>
    </source>
</evidence>
<dbReference type="Gene3D" id="1.10.287.1490">
    <property type="match status" value="1"/>
</dbReference>
<dbReference type="KEGG" id="pvt:110074243"/>
<dbReference type="Gene3D" id="3.40.50.300">
    <property type="entry name" value="P-loop containing nucleotide triphosphate hydrolases"/>
    <property type="match status" value="2"/>
</dbReference>
<dbReference type="GeneID" id="110074243"/>
<keyword evidence="4" id="KW-0158">Chromosome</keyword>
<dbReference type="RefSeq" id="XP_020639933.2">
    <property type="nucleotide sequence ID" value="XM_020784274.2"/>
</dbReference>
<dbReference type="PANTHER" id="PTHR19306:SF6">
    <property type="entry name" value="STRUCTURAL MAINTENANCE OF CHROMOSOMES PROTEIN 6"/>
    <property type="match status" value="1"/>
</dbReference>
<feature type="domain" description="RecF/RecN/SMC N-terminal" evidence="14">
    <location>
        <begin position="56"/>
        <end position="1075"/>
    </location>
</feature>
<dbReference type="GO" id="GO:0035861">
    <property type="term" value="C:site of double-strand break"/>
    <property type="evidence" value="ECO:0007669"/>
    <property type="project" value="TreeGrafter"/>
</dbReference>
<evidence type="ECO:0000256" key="7">
    <source>
        <dbReference type="ARBA" id="ARBA00022840"/>
    </source>
</evidence>
<evidence type="ECO:0000256" key="13">
    <source>
        <dbReference type="SAM" id="MobiDB-lite"/>
    </source>
</evidence>
<dbReference type="Pfam" id="PF02463">
    <property type="entry name" value="SMC_N"/>
    <property type="match status" value="1"/>
</dbReference>
<keyword evidence="5" id="KW-0547">Nucleotide-binding</keyword>
<proteinExistence type="inferred from homology"/>
<evidence type="ECO:0000313" key="17">
    <source>
        <dbReference type="RefSeq" id="XP_020639933.2"/>
    </source>
</evidence>
<accession>A0A6J0SXZ8</accession>
<evidence type="ECO:0000256" key="4">
    <source>
        <dbReference type="ARBA" id="ARBA00022454"/>
    </source>
</evidence>
<dbReference type="Proteomes" id="UP001652642">
    <property type="component" value="Chromosome 1"/>
</dbReference>
<evidence type="ECO:0000256" key="11">
    <source>
        <dbReference type="ARBA" id="ARBA00023242"/>
    </source>
</evidence>
<dbReference type="RefSeq" id="XP_020639932.2">
    <property type="nucleotide sequence ID" value="XM_020784273.2"/>
</dbReference>
<evidence type="ECO:0000259" key="14">
    <source>
        <dbReference type="Pfam" id="PF02463"/>
    </source>
</evidence>
<dbReference type="GO" id="GO:0005524">
    <property type="term" value="F:ATP binding"/>
    <property type="evidence" value="ECO:0007669"/>
    <property type="project" value="UniProtKB-KW"/>
</dbReference>
<evidence type="ECO:0000256" key="10">
    <source>
        <dbReference type="ARBA" id="ARBA00023204"/>
    </source>
</evidence>
<dbReference type="GO" id="GO:0003697">
    <property type="term" value="F:single-stranded DNA binding"/>
    <property type="evidence" value="ECO:0007669"/>
    <property type="project" value="TreeGrafter"/>
</dbReference>
<gene>
    <name evidence="16 17" type="primary">SMC6</name>
</gene>
<name>A0A6J0SXZ8_9SAUR</name>
<organism evidence="15 17">
    <name type="scientific">Pogona vitticeps</name>
    <name type="common">central bearded dragon</name>
    <dbReference type="NCBI Taxonomy" id="103695"/>
    <lineage>
        <taxon>Eukaryota</taxon>
        <taxon>Metazoa</taxon>
        <taxon>Chordata</taxon>
        <taxon>Craniata</taxon>
        <taxon>Vertebrata</taxon>
        <taxon>Euteleostomi</taxon>
        <taxon>Lepidosauria</taxon>
        <taxon>Squamata</taxon>
        <taxon>Bifurcata</taxon>
        <taxon>Unidentata</taxon>
        <taxon>Episquamata</taxon>
        <taxon>Toxicofera</taxon>
        <taxon>Iguania</taxon>
        <taxon>Acrodonta</taxon>
        <taxon>Agamidae</taxon>
        <taxon>Amphibolurinae</taxon>
        <taxon>Pogona</taxon>
    </lineage>
</organism>
<dbReference type="GO" id="GO:0000724">
    <property type="term" value="P:double-strand break repair via homologous recombination"/>
    <property type="evidence" value="ECO:0007669"/>
    <property type="project" value="TreeGrafter"/>
</dbReference>
<dbReference type="AlphaFoldDB" id="A0A6J0SXZ8"/>
<evidence type="ECO:0000313" key="16">
    <source>
        <dbReference type="RefSeq" id="XP_020639932.2"/>
    </source>
</evidence>
<keyword evidence="6" id="KW-0227">DNA damage</keyword>
<keyword evidence="10" id="KW-0234">DNA repair</keyword>
<evidence type="ECO:0000256" key="2">
    <source>
        <dbReference type="ARBA" id="ARBA00004286"/>
    </source>
</evidence>
<comment type="subcellular location">
    <subcellularLocation>
        <location evidence="2">Chromosome</location>
    </subcellularLocation>
    <subcellularLocation>
        <location evidence="1">Nucleus</location>
    </subcellularLocation>
</comment>
<evidence type="ECO:0000256" key="9">
    <source>
        <dbReference type="ARBA" id="ARBA00023172"/>
    </source>
</evidence>
<protein>
    <submittedName>
        <fullName evidence="16 17">Structural maintenance of chromosomes protein 6 isoform X1</fullName>
    </submittedName>
</protein>
<evidence type="ECO:0000256" key="12">
    <source>
        <dbReference type="SAM" id="Coils"/>
    </source>
</evidence>
<keyword evidence="11" id="KW-0539">Nucleus</keyword>
<evidence type="ECO:0000313" key="15">
    <source>
        <dbReference type="Proteomes" id="UP001652642"/>
    </source>
</evidence>
<dbReference type="PANTHER" id="PTHR19306">
    <property type="entry name" value="STRUCTURAL MAINTENANCE OF CHROMOSOMES 5,6 SMC5, SMC6"/>
    <property type="match status" value="1"/>
</dbReference>
<evidence type="ECO:0000256" key="3">
    <source>
        <dbReference type="ARBA" id="ARBA00006793"/>
    </source>
</evidence>
<feature type="coiled-coil region" evidence="12">
    <location>
        <begin position="272"/>
        <end position="431"/>
    </location>
</feature>
<dbReference type="InterPro" id="IPR027417">
    <property type="entry name" value="P-loop_NTPase"/>
</dbReference>
<keyword evidence="9" id="KW-0233">DNA recombination</keyword>
<keyword evidence="7" id="KW-0067">ATP-binding</keyword>
<feature type="region of interest" description="Disordered" evidence="13">
    <location>
        <begin position="1"/>
        <end position="49"/>
    </location>
</feature>
<evidence type="ECO:0000256" key="5">
    <source>
        <dbReference type="ARBA" id="ARBA00022741"/>
    </source>
</evidence>
<dbReference type="GO" id="GO:0030915">
    <property type="term" value="C:Smc5-Smc6 complex"/>
    <property type="evidence" value="ECO:0007669"/>
    <property type="project" value="TreeGrafter"/>
</dbReference>
<feature type="coiled-coil region" evidence="12">
    <location>
        <begin position="836"/>
        <end position="922"/>
    </location>
</feature>
<keyword evidence="8 12" id="KW-0175">Coiled coil</keyword>
<dbReference type="GO" id="GO:0005634">
    <property type="term" value="C:nucleus"/>
    <property type="evidence" value="ECO:0007669"/>
    <property type="project" value="UniProtKB-SubCell"/>
</dbReference>
<feature type="coiled-coil region" evidence="12">
    <location>
        <begin position="745"/>
        <end position="800"/>
    </location>
</feature>
<sequence length="1098" mass="127558">MAKRKEGSFSTPVSNKRRRQEIRDDSDDDPDEDEWSHLHNDSSTNSQLASGEVGIIESIKLKNFMCHSMLGPFEFGSNVNFIVGNNGSGKSAVLTALIVGLGGKAIVTNRGTSLKVFVKNGQSSADVTITLRNRGEDAFKPEQYGTSITINQHISLEGHRSYKLKSSSGSIISSKKEELTAILDHFNIQVDNPVSVLTQEMSKQFLQSKNEGDKYKFFMKATQLEQMKEDYSYIMETKERTKEQIEKGGQFLEELRRQYMEKKEHYRSIAALSEMQNELKELSHQIAWAMVRDAEKEMKTIRDDIGVQEAKTEKFVEKVNEWKDKVNAAEEKHKAIREKLETITEEVQTLQPSCTSSKTEVQAKRKAYNDAEAAHNRSQAELKRLAKDHEQLCRKIDELKKSAERISEPEVLEKQRKIETLKEQLKILHNQDESIGYQITQFQQAVSVYKEDTARLKKEEYELKQKVDLQQRQLKELKDSKTNRLIRFGPYIPDLCEAIERAHQQKQFRYKPIGPIGAFIHLKDAELALAVESCLKNLVLAFCCDNHKDERLLQELMSRFCQQGFRPQIIVNRFRSNVYDVRPRAVVHPGFPSVLTALDIDNAVVANCLIDMRSIETILLIKNSQEARRVMQQNKPPKNCKEAFTANGDQVFERRYYSSENTSPRYLSRDVEADISHLEKEVESEKTGLLELQQQICSLQDDIKENNRQLTRHHQHQKDIQIKMKKINLEIIDLQHIEEHQSVIISTLEEELQDNRLKMDTLKEGLCKQKEKMEELKGSLQEAEQKLAKIKEKIQQIQEEAVPVQDGLNQADYELEKSKNYLQHYEGKERTHLESIQILRNQLADKERELAEVIAKASEIHPERIEVDRTVRSLNTEMNRLREKINSEREHTGDREEIIRQLQEAKEKYQSAEGEVKNMKKFIKLLDEVMKQRYKTYVQFRRYLTVRCKYYFDSLLSQRSYSGRIEFDHKNEKLSITVQPGEGNKAALDDMKSLSGGERSFSTVCFMLSLWSIAESPFRCLDEFDVFMDMVNRRIAMDMMLKMADSQRYRQFILLTPQNMSSLPTSRLIRIFRMQDPERGQTTLNFHRNSDEGGEDEE</sequence>
<dbReference type="CTD" id="79677"/>
<reference evidence="15 16" key="1">
    <citation type="submission" date="2025-05" db="UniProtKB">
        <authorList>
            <consortium name="RefSeq"/>
        </authorList>
    </citation>
    <scope>NUCLEOTIDE SEQUENCE [LARGE SCALE GENOMIC DNA]</scope>
</reference>
<dbReference type="InterPro" id="IPR003395">
    <property type="entry name" value="RecF/RecN/SMC_N"/>
</dbReference>
<dbReference type="SUPFAM" id="SSF52540">
    <property type="entry name" value="P-loop containing nucleoside triphosphate hydrolases"/>
    <property type="match status" value="1"/>
</dbReference>
<dbReference type="OrthoDB" id="10072614at2759"/>
<dbReference type="GO" id="GO:0003684">
    <property type="term" value="F:damaged DNA binding"/>
    <property type="evidence" value="ECO:0007669"/>
    <property type="project" value="TreeGrafter"/>
</dbReference>
<evidence type="ECO:0000256" key="8">
    <source>
        <dbReference type="ARBA" id="ARBA00023054"/>
    </source>
</evidence>
<feature type="compositionally biased region" description="Acidic residues" evidence="13">
    <location>
        <begin position="24"/>
        <end position="34"/>
    </location>
</feature>
<keyword evidence="15" id="KW-1185">Reference proteome</keyword>
<evidence type="ECO:0000256" key="1">
    <source>
        <dbReference type="ARBA" id="ARBA00004123"/>
    </source>
</evidence>
<dbReference type="SUPFAM" id="SSF57997">
    <property type="entry name" value="Tropomyosin"/>
    <property type="match status" value="1"/>
</dbReference>
<comment type="similarity">
    <text evidence="3">Belongs to the SMC family. SMC6 subfamily.</text>
</comment>